<dbReference type="Proteomes" id="UP000295793">
    <property type="component" value="Unassembled WGS sequence"/>
</dbReference>
<evidence type="ECO:0000259" key="1">
    <source>
        <dbReference type="Pfam" id="PF12680"/>
    </source>
</evidence>
<dbReference type="AlphaFoldDB" id="A0A4R3HWY7"/>
<protein>
    <submittedName>
        <fullName evidence="2">SnoaL-like protein</fullName>
    </submittedName>
</protein>
<dbReference type="InterPro" id="IPR037401">
    <property type="entry name" value="SnoaL-like"/>
</dbReference>
<sequence length="152" mass="17802">MDNHNRSTTTGQPDWLSKFVTTYQQLSTDNLTLLEDIYAESVEFQDPMHFVSGLSNLQSYFHNLYTNLKECRFEITDVIFNEREAAIYWVMNYRHPKLNNGKTVTVEGHSRLKGHDGRVHYHRDYLDLGAMLYEQIPVIGAFVKQVKRRASK</sequence>
<evidence type="ECO:0000313" key="3">
    <source>
        <dbReference type="Proteomes" id="UP000295793"/>
    </source>
</evidence>
<feature type="domain" description="SnoaL-like" evidence="1">
    <location>
        <begin position="23"/>
        <end position="121"/>
    </location>
</feature>
<gene>
    <name evidence="2" type="ORF">BCF53_12131</name>
</gene>
<accession>A0A4R3HWY7</accession>
<dbReference type="Pfam" id="PF12680">
    <property type="entry name" value="SnoaL_2"/>
    <property type="match status" value="1"/>
</dbReference>
<reference evidence="2 3" key="1">
    <citation type="submission" date="2019-03" db="EMBL/GenBank/DDBJ databases">
        <title>Genomic Encyclopedia of Archaeal and Bacterial Type Strains, Phase II (KMG-II): from individual species to whole genera.</title>
        <authorList>
            <person name="Goeker M."/>
        </authorList>
    </citation>
    <scope>NUCLEOTIDE SEQUENCE [LARGE SCALE GENOMIC DNA]</scope>
    <source>
        <strain evidence="2 3">DSM 15388</strain>
    </source>
</reference>
<dbReference type="OrthoDB" id="1115105at2"/>
<dbReference type="InterPro" id="IPR032710">
    <property type="entry name" value="NTF2-like_dom_sf"/>
</dbReference>
<organism evidence="2 3">
    <name type="scientific">Reinekea marinisedimentorum</name>
    <dbReference type="NCBI Taxonomy" id="230495"/>
    <lineage>
        <taxon>Bacteria</taxon>
        <taxon>Pseudomonadati</taxon>
        <taxon>Pseudomonadota</taxon>
        <taxon>Gammaproteobacteria</taxon>
        <taxon>Oceanospirillales</taxon>
        <taxon>Saccharospirillaceae</taxon>
        <taxon>Reinekea</taxon>
    </lineage>
</organism>
<keyword evidence="3" id="KW-1185">Reference proteome</keyword>
<evidence type="ECO:0000313" key="2">
    <source>
        <dbReference type="EMBL" id="TCS37113.1"/>
    </source>
</evidence>
<dbReference type="RefSeq" id="WP_132703547.1">
    <property type="nucleotide sequence ID" value="NZ_SLZR01000021.1"/>
</dbReference>
<dbReference type="Gene3D" id="3.10.450.50">
    <property type="match status" value="1"/>
</dbReference>
<dbReference type="EMBL" id="SLZR01000021">
    <property type="protein sequence ID" value="TCS37113.1"/>
    <property type="molecule type" value="Genomic_DNA"/>
</dbReference>
<comment type="caution">
    <text evidence="2">The sequence shown here is derived from an EMBL/GenBank/DDBJ whole genome shotgun (WGS) entry which is preliminary data.</text>
</comment>
<name>A0A4R3HWY7_9GAMM</name>
<dbReference type="SUPFAM" id="SSF54427">
    <property type="entry name" value="NTF2-like"/>
    <property type="match status" value="1"/>
</dbReference>
<proteinExistence type="predicted"/>